<organism evidence="5 6">
    <name type="scientific">Natronolimnohabitans innermongolicus JCM 12255</name>
    <dbReference type="NCBI Taxonomy" id="1227499"/>
    <lineage>
        <taxon>Archaea</taxon>
        <taxon>Methanobacteriati</taxon>
        <taxon>Methanobacteriota</taxon>
        <taxon>Stenosarchaea group</taxon>
        <taxon>Halobacteria</taxon>
        <taxon>Halobacteriales</taxon>
        <taxon>Natrialbaceae</taxon>
        <taxon>Natronolimnohabitans</taxon>
    </lineage>
</organism>
<dbReference type="InterPro" id="IPR056798">
    <property type="entry name" value="ADH_Fe_C"/>
</dbReference>
<keyword evidence="6" id="KW-1185">Reference proteome</keyword>
<feature type="domain" description="Fe-containing alcohol dehydrogenase-like C-terminal" evidence="4">
    <location>
        <begin position="222"/>
        <end position="418"/>
    </location>
</feature>
<dbReference type="eggNOG" id="arCOG00984">
    <property type="taxonomic scope" value="Archaea"/>
</dbReference>
<dbReference type="Pfam" id="PF25137">
    <property type="entry name" value="ADH_Fe_C"/>
    <property type="match status" value="1"/>
</dbReference>
<evidence type="ECO:0000259" key="3">
    <source>
        <dbReference type="Pfam" id="PF00465"/>
    </source>
</evidence>
<gene>
    <name evidence="5" type="ORF">C493_02351</name>
</gene>
<reference evidence="5 6" key="1">
    <citation type="journal article" date="2014" name="PLoS Genet.">
        <title>Phylogenetically driven sequencing of extremely halophilic archaea reveals strategies for static and dynamic osmo-response.</title>
        <authorList>
            <person name="Becker E.A."/>
            <person name="Seitzer P.M."/>
            <person name="Tritt A."/>
            <person name="Larsen D."/>
            <person name="Krusor M."/>
            <person name="Yao A.I."/>
            <person name="Wu D."/>
            <person name="Madern D."/>
            <person name="Eisen J.A."/>
            <person name="Darling A.E."/>
            <person name="Facciotti M.T."/>
        </authorList>
    </citation>
    <scope>NUCLEOTIDE SEQUENCE [LARGE SCALE GENOMIC DNA]</scope>
    <source>
        <strain evidence="5 6">JCM 12255</strain>
    </source>
</reference>
<dbReference type="PANTHER" id="PTHR11496">
    <property type="entry name" value="ALCOHOL DEHYDROGENASE"/>
    <property type="match status" value="1"/>
</dbReference>
<dbReference type="EMBL" id="AOHZ01000012">
    <property type="protein sequence ID" value="ELY61284.1"/>
    <property type="molecule type" value="Genomic_DNA"/>
</dbReference>
<dbReference type="OrthoDB" id="57329at2157"/>
<dbReference type="Proteomes" id="UP000011602">
    <property type="component" value="Unassembled WGS sequence"/>
</dbReference>
<evidence type="ECO:0000313" key="6">
    <source>
        <dbReference type="Proteomes" id="UP000011602"/>
    </source>
</evidence>
<dbReference type="InterPro" id="IPR001670">
    <property type="entry name" value="ADH_Fe/GldA"/>
</dbReference>
<dbReference type="CDD" id="cd14866">
    <property type="entry name" value="Fe-ADH-like"/>
    <property type="match status" value="1"/>
</dbReference>
<dbReference type="PANTHER" id="PTHR11496:SF83">
    <property type="entry name" value="HYDROXYACID-OXOACID TRANSHYDROGENASE, MITOCHONDRIAL"/>
    <property type="match status" value="1"/>
</dbReference>
<feature type="domain" description="Alcohol dehydrogenase iron-type/glycerol dehydrogenase GldA" evidence="3">
    <location>
        <begin position="19"/>
        <end position="208"/>
    </location>
</feature>
<dbReference type="STRING" id="1227499.C493_02351"/>
<keyword evidence="1" id="KW-0560">Oxidoreductase</keyword>
<evidence type="ECO:0000256" key="1">
    <source>
        <dbReference type="ARBA" id="ARBA00023002"/>
    </source>
</evidence>
<protein>
    <submittedName>
        <fullName evidence="5">Iron-containing alcohol dehydrogenase</fullName>
    </submittedName>
</protein>
<evidence type="ECO:0000256" key="2">
    <source>
        <dbReference type="SAM" id="MobiDB-lite"/>
    </source>
</evidence>
<evidence type="ECO:0000313" key="5">
    <source>
        <dbReference type="EMBL" id="ELY61284.1"/>
    </source>
</evidence>
<sequence>MTETHPSGRDPSFRFDYHPATIRFGTGSVDDLAAELETRGLESALVVCGSTVGSTPTVIEPVKAGLGDRLAGVFDETTPNKRLSTALEARDRLHATDADAIVALGGGSSLDVATAASVLAASDLGSAAAGREFEETGTLPVPGGGEDEGKDDDGELVPIVTIPTTLAGAELSHVAGLTAHPNCCPVDEAVSGGISDPALTPAAAVYDPELVATTPDSILAGSAMNGFDKGIETLYAANATPITDATARHGLEKLEDGLRAFGDGDRGVETLETILEGIVLVQYGITRPGETTLSIVHAFGHALTRTDDVQQGAAHAVVVPHVLEYLFDEPAVDARSGMLANALGVDDAADHDAAVIDAVTEIRDGLGLPSKLRNVDGPQPEAFEAVAEAVLADAFMANAPPGLDPTVEEIEAILEAAW</sequence>
<dbReference type="Pfam" id="PF00465">
    <property type="entry name" value="Fe-ADH"/>
    <property type="match status" value="1"/>
</dbReference>
<dbReference type="PATRIC" id="fig|1227499.3.peg.482"/>
<dbReference type="AlphaFoldDB" id="L9XHR5"/>
<dbReference type="Gene3D" id="3.40.50.1970">
    <property type="match status" value="1"/>
</dbReference>
<dbReference type="GO" id="GO:0004022">
    <property type="term" value="F:alcohol dehydrogenase (NAD+) activity"/>
    <property type="evidence" value="ECO:0007669"/>
    <property type="project" value="TreeGrafter"/>
</dbReference>
<name>L9XHR5_9EURY</name>
<dbReference type="RefSeq" id="WP_007257781.1">
    <property type="nucleotide sequence ID" value="NZ_AOHZ01000012.1"/>
</dbReference>
<dbReference type="InterPro" id="IPR039697">
    <property type="entry name" value="Alcohol_dehydrogenase_Fe"/>
</dbReference>
<feature type="region of interest" description="Disordered" evidence="2">
    <location>
        <begin position="130"/>
        <end position="153"/>
    </location>
</feature>
<evidence type="ECO:0000259" key="4">
    <source>
        <dbReference type="Pfam" id="PF25137"/>
    </source>
</evidence>
<accession>L9XHR5</accession>
<proteinExistence type="predicted"/>
<comment type="caution">
    <text evidence="5">The sequence shown here is derived from an EMBL/GenBank/DDBJ whole genome shotgun (WGS) entry which is preliminary data.</text>
</comment>
<dbReference type="Gene3D" id="1.20.1090.10">
    <property type="entry name" value="Dehydroquinate synthase-like - alpha domain"/>
    <property type="match status" value="1"/>
</dbReference>
<dbReference type="GO" id="GO:0046872">
    <property type="term" value="F:metal ion binding"/>
    <property type="evidence" value="ECO:0007669"/>
    <property type="project" value="InterPro"/>
</dbReference>
<dbReference type="SUPFAM" id="SSF56796">
    <property type="entry name" value="Dehydroquinate synthase-like"/>
    <property type="match status" value="1"/>
</dbReference>